<name>A0A7M5XLF9_9CNID</name>
<accession>A0A7M5XLF9</accession>
<dbReference type="EnsemblMetazoa" id="CLYHEMT024132.1">
    <property type="protein sequence ID" value="CLYHEMP024132.1"/>
    <property type="gene ID" value="CLYHEMG024132"/>
</dbReference>
<evidence type="ECO:0000256" key="1">
    <source>
        <dbReference type="SAM" id="MobiDB-lite"/>
    </source>
</evidence>
<feature type="compositionally biased region" description="Basic residues" evidence="1">
    <location>
        <begin position="41"/>
        <end position="52"/>
    </location>
</feature>
<feature type="compositionally biased region" description="Basic residues" evidence="1">
    <location>
        <begin position="18"/>
        <end position="27"/>
    </location>
</feature>
<sequence length="115" mass="13240">GCPRPSSKAIDLSVSSPKRTKNYHKLKPLTPKRALGPKKSLTPKKTTKPKKIQRQDQVITSIPETEDIRENPFSQMIQIQDEIVIPETEMLEDKNKSPFEDNEDTNRKKNQDSQR</sequence>
<reference evidence="2" key="1">
    <citation type="submission" date="2021-01" db="UniProtKB">
        <authorList>
            <consortium name="EnsemblMetazoa"/>
        </authorList>
    </citation>
    <scope>IDENTIFICATION</scope>
</reference>
<feature type="region of interest" description="Disordered" evidence="1">
    <location>
        <begin position="1"/>
        <end position="68"/>
    </location>
</feature>
<feature type="region of interest" description="Disordered" evidence="1">
    <location>
        <begin position="85"/>
        <end position="115"/>
    </location>
</feature>
<keyword evidence="3" id="KW-1185">Reference proteome</keyword>
<feature type="compositionally biased region" description="Basic and acidic residues" evidence="1">
    <location>
        <begin position="91"/>
        <end position="115"/>
    </location>
</feature>
<organism evidence="2 3">
    <name type="scientific">Clytia hemisphaerica</name>
    <dbReference type="NCBI Taxonomy" id="252671"/>
    <lineage>
        <taxon>Eukaryota</taxon>
        <taxon>Metazoa</taxon>
        <taxon>Cnidaria</taxon>
        <taxon>Hydrozoa</taxon>
        <taxon>Hydroidolina</taxon>
        <taxon>Leptothecata</taxon>
        <taxon>Obeliida</taxon>
        <taxon>Clytiidae</taxon>
        <taxon>Clytia</taxon>
    </lineage>
</organism>
<evidence type="ECO:0000313" key="3">
    <source>
        <dbReference type="Proteomes" id="UP000594262"/>
    </source>
</evidence>
<dbReference type="AlphaFoldDB" id="A0A7M5XLF9"/>
<proteinExistence type="predicted"/>
<dbReference type="Proteomes" id="UP000594262">
    <property type="component" value="Unplaced"/>
</dbReference>
<evidence type="ECO:0000313" key="2">
    <source>
        <dbReference type="EnsemblMetazoa" id="CLYHEMP024132.1"/>
    </source>
</evidence>
<protein>
    <submittedName>
        <fullName evidence="2">Uncharacterized protein</fullName>
    </submittedName>
</protein>